<dbReference type="PANTHER" id="PTHR21716:SF64">
    <property type="entry name" value="AI-2 TRANSPORT PROTEIN TQSA"/>
    <property type="match status" value="1"/>
</dbReference>
<keyword evidence="8" id="KW-1185">Reference proteome</keyword>
<proteinExistence type="inferred from homology"/>
<dbReference type="InterPro" id="IPR002549">
    <property type="entry name" value="AI-2E-like"/>
</dbReference>
<dbReference type="GO" id="GO:0016020">
    <property type="term" value="C:membrane"/>
    <property type="evidence" value="ECO:0007669"/>
    <property type="project" value="UniProtKB-SubCell"/>
</dbReference>
<feature type="transmembrane region" description="Helical" evidence="6">
    <location>
        <begin position="249"/>
        <end position="270"/>
    </location>
</feature>
<evidence type="ECO:0000256" key="5">
    <source>
        <dbReference type="ARBA" id="ARBA00023136"/>
    </source>
</evidence>
<evidence type="ECO:0000256" key="4">
    <source>
        <dbReference type="ARBA" id="ARBA00022989"/>
    </source>
</evidence>
<feature type="transmembrane region" description="Helical" evidence="6">
    <location>
        <begin position="277"/>
        <end position="295"/>
    </location>
</feature>
<dbReference type="GO" id="GO:0055085">
    <property type="term" value="P:transmembrane transport"/>
    <property type="evidence" value="ECO:0007669"/>
    <property type="project" value="TreeGrafter"/>
</dbReference>
<protein>
    <submittedName>
        <fullName evidence="7">AI-2E family transporter</fullName>
    </submittedName>
</protein>
<comment type="subcellular location">
    <subcellularLocation>
        <location evidence="1">Membrane</location>
        <topology evidence="1">Multi-pass membrane protein</topology>
    </subcellularLocation>
</comment>
<feature type="transmembrane region" description="Helical" evidence="6">
    <location>
        <begin position="61"/>
        <end position="86"/>
    </location>
</feature>
<feature type="transmembrane region" description="Helical" evidence="6">
    <location>
        <begin position="217"/>
        <end position="243"/>
    </location>
</feature>
<evidence type="ECO:0000313" key="8">
    <source>
        <dbReference type="Proteomes" id="UP001359886"/>
    </source>
</evidence>
<evidence type="ECO:0000256" key="2">
    <source>
        <dbReference type="ARBA" id="ARBA00009773"/>
    </source>
</evidence>
<comment type="similarity">
    <text evidence="2">Belongs to the autoinducer-2 exporter (AI-2E) (TC 2.A.86) family.</text>
</comment>
<comment type="caution">
    <text evidence="7">The sequence shown here is derived from an EMBL/GenBank/DDBJ whole genome shotgun (WGS) entry which is preliminary data.</text>
</comment>
<keyword evidence="3 6" id="KW-0812">Transmembrane</keyword>
<keyword evidence="4 6" id="KW-1133">Transmembrane helix</keyword>
<dbReference type="AlphaFoldDB" id="A0AAW9RNK5"/>
<gene>
    <name evidence="7" type="ORF">V3330_18665</name>
</gene>
<dbReference type="RefSeq" id="WP_354696981.1">
    <property type="nucleotide sequence ID" value="NZ_JAZHOG010000016.1"/>
</dbReference>
<evidence type="ECO:0000256" key="1">
    <source>
        <dbReference type="ARBA" id="ARBA00004141"/>
    </source>
</evidence>
<dbReference type="PANTHER" id="PTHR21716">
    <property type="entry name" value="TRANSMEMBRANE PROTEIN"/>
    <property type="match status" value="1"/>
</dbReference>
<accession>A0AAW9RNK5</accession>
<evidence type="ECO:0000256" key="3">
    <source>
        <dbReference type="ARBA" id="ARBA00022692"/>
    </source>
</evidence>
<organism evidence="7 8">
    <name type="scientific">Elongatibacter sediminis</name>
    <dbReference type="NCBI Taxonomy" id="3119006"/>
    <lineage>
        <taxon>Bacteria</taxon>
        <taxon>Pseudomonadati</taxon>
        <taxon>Pseudomonadota</taxon>
        <taxon>Gammaproteobacteria</taxon>
        <taxon>Chromatiales</taxon>
        <taxon>Wenzhouxiangellaceae</taxon>
        <taxon>Elongatibacter</taxon>
    </lineage>
</organism>
<feature type="transmembrane region" description="Helical" evidence="6">
    <location>
        <begin position="307"/>
        <end position="340"/>
    </location>
</feature>
<name>A0AAW9RNK5_9GAMM</name>
<keyword evidence="5 6" id="KW-0472">Membrane</keyword>
<evidence type="ECO:0000256" key="6">
    <source>
        <dbReference type="SAM" id="Phobius"/>
    </source>
</evidence>
<evidence type="ECO:0000313" key="7">
    <source>
        <dbReference type="EMBL" id="MEJ8569658.1"/>
    </source>
</evidence>
<dbReference type="Pfam" id="PF01594">
    <property type="entry name" value="AI-2E_transport"/>
    <property type="match status" value="1"/>
</dbReference>
<dbReference type="Proteomes" id="UP001359886">
    <property type="component" value="Unassembled WGS sequence"/>
</dbReference>
<dbReference type="EMBL" id="JAZHOG010000016">
    <property type="protein sequence ID" value="MEJ8569658.1"/>
    <property type="molecule type" value="Genomic_DNA"/>
</dbReference>
<sequence length="377" mass="40064">MPEFRYLAALLGAAAAFWLLYQLAPVITPFAMAGALAYLGDPLVDRLERVQVLRWQMGRGLAVTLVFLLMFGVLAALLLIIIPLLIDQLRNLFEKAPSGLAWLADTAVPWIRDRFGLEAAIPDAETLKQAAGAYWKEAGQALLGVLGTVSAGGQAVMNVVMNLVLVPVVTFYLLRDWDALVEGVRTLLPRRAEPTVSRLTREIDEVLGAFLRGQLMVMLALGGVYATGLWLIGLDLAIIIGMGAGLLSIVPYLGTLVGVVAAVAAAIFQFQDVLHPVLALGVFAVGQSLEGMVLTPKLVGDKVGLHPVAVIFAVLAGGQLFGFLGILLALPVASALNVLVRYAHHRYRGSNLFNDADAGTDADDAEAVIVRPGSVAD</sequence>
<reference evidence="7 8" key="1">
    <citation type="submission" date="2024-02" db="EMBL/GenBank/DDBJ databases">
        <title>A novel Wenzhouxiangellaceae bacterium, isolated from coastal sediments.</title>
        <authorList>
            <person name="Du Z.-J."/>
            <person name="Ye Y.-Q."/>
            <person name="Zhang X.-Y."/>
        </authorList>
    </citation>
    <scope>NUCLEOTIDE SEQUENCE [LARGE SCALE GENOMIC DNA]</scope>
    <source>
        <strain evidence="7 8">CH-27</strain>
    </source>
</reference>